<dbReference type="GeneID" id="9832227"/>
<dbReference type="GO" id="GO:0035082">
    <property type="term" value="P:axoneme assembly"/>
    <property type="evidence" value="ECO:0007669"/>
    <property type="project" value="InterPro"/>
</dbReference>
<feature type="compositionally biased region" description="Basic and acidic residues" evidence="2">
    <location>
        <begin position="313"/>
        <end position="324"/>
    </location>
</feature>
<feature type="region of interest" description="Disordered" evidence="2">
    <location>
        <begin position="301"/>
        <end position="324"/>
    </location>
</feature>
<dbReference type="GO" id="GO:0005737">
    <property type="term" value="C:cytoplasm"/>
    <property type="evidence" value="ECO:0007669"/>
    <property type="project" value="TreeGrafter"/>
</dbReference>
<evidence type="ECO:0000256" key="2">
    <source>
        <dbReference type="SAM" id="MobiDB-lite"/>
    </source>
</evidence>
<feature type="region of interest" description="Disordered" evidence="2">
    <location>
        <begin position="246"/>
        <end position="271"/>
    </location>
</feature>
<feature type="coiled-coil region" evidence="1">
    <location>
        <begin position="554"/>
        <end position="677"/>
    </location>
</feature>
<sequence>MRKNSASSSVDGARRALRAQLLDRSRALRERELDAERALDSARRAREDAGVELFALQDALARARAEWLTHDARTRRARDAREASETETLDIELAARAAERDATEATVLTESARDALEIIALAARDDGDAARAMERAVKVTERAASVVSDAVDDAERARIERETRVRCVRECVDRARATATENAETAARARRDAASIRTQIDDCDDAISHVHASVDVAREKWTSVLKRIGAEDATLERIRRDARELAESSRVADAERDAAQESIARAHATQREHVEELERLDKENENADSLVVSLRAAAADKKAQRDATQATARKHDDISRGEEKRAREIEIEIEKVDKAYVGHTHELHDVEERALLRVVDKMTTNKLANKLTQATRDSRARARAAANESTVLKHKVAQTKVEIMRIKDEEYLTGERLRGEELRIEERRDAIDVCEGEIARNVEEIERLTMSVDVANKKLEKLRDASPEHVGPLEAQIAHLRNEIKTNEQNCAKVREIWLQAQKAMLFYGERSRVYVENLGHLGYESSVLSKKKDRHDRNTRRFVAACESIGKNIERQRRKLSAIDEKIALTTREAREEAIKTLKLEEVRFDEIDELSGEISKLRAEIRSSEETMRGAREDSDTLNRDITQLDRRIALEQRAQIMLDPTRGNHEVTTARKENAKLAALLQRLDSHRIQIASKIESCVKRRELIVAKGDVFQAKLKAKGDNLREAETLAAAKRAQSDVRRRLADAHKATSEFTLKVTKLESEHADARRAHDDIAKMMSELSERRDFLRVKTTTQLREKYERALLETSGHQKLARALQEPCEKEDTNDDAGDRERYERLIDKLEQRRDNMLASIRDEINLHPHLAQSLRRAKSYLSVS</sequence>
<dbReference type="InParanoid" id="A0A090N483"/>
<dbReference type="PANTHER" id="PTHR16275:SF8">
    <property type="entry name" value="COILED-COIL DOMAIN-CONTAINING PROTEIN 40"/>
    <property type="match status" value="1"/>
</dbReference>
<feature type="compositionally biased region" description="Basic and acidic residues" evidence="2">
    <location>
        <begin position="246"/>
        <end position="259"/>
    </location>
</feature>
<evidence type="ECO:0000313" key="3">
    <source>
        <dbReference type="EMBL" id="CEF99418.1"/>
    </source>
</evidence>
<dbReference type="PANTHER" id="PTHR16275">
    <property type="entry name" value="COILED-COIL DOMAIN-CONTAINING PROTEIN 40"/>
    <property type="match status" value="1"/>
</dbReference>
<dbReference type="EMBL" id="CAID01000010">
    <property type="protein sequence ID" value="CEF99418.1"/>
    <property type="molecule type" value="Genomic_DNA"/>
</dbReference>
<evidence type="ECO:0000313" key="4">
    <source>
        <dbReference type="Proteomes" id="UP000009170"/>
    </source>
</evidence>
<feature type="coiled-coil region" evidence="1">
    <location>
        <begin position="445"/>
        <end position="497"/>
    </location>
</feature>
<dbReference type="OrthoDB" id="188741at2759"/>
<protein>
    <submittedName>
        <fullName evidence="3">Unnamed product</fullName>
    </submittedName>
</protein>
<keyword evidence="4" id="KW-1185">Reference proteome</keyword>
<feature type="coiled-coil region" evidence="1">
    <location>
        <begin position="820"/>
        <end position="847"/>
    </location>
</feature>
<dbReference type="AlphaFoldDB" id="A0A090N483"/>
<reference evidence="3 4" key="2">
    <citation type="journal article" date="2014" name="BMC Genomics">
        <title>An improved genome of the model marine alga Ostreococcus tauri unfolds by assessing Illumina de novo assemblies.</title>
        <authorList>
            <person name="Blanc-Mathieu R."/>
            <person name="Verhelst B."/>
            <person name="Derelle E."/>
            <person name="Rombauts S."/>
            <person name="Bouget F.Y."/>
            <person name="Carre I."/>
            <person name="Chateau A."/>
            <person name="Eyre-Walker A."/>
            <person name="Grimsley N."/>
            <person name="Moreau H."/>
            <person name="Piegu B."/>
            <person name="Rivals E."/>
            <person name="Schackwitz W."/>
            <person name="Van de Peer Y."/>
            <person name="Piganeau G."/>
        </authorList>
    </citation>
    <scope>NUCLEOTIDE SEQUENCE [LARGE SCALE GENOMIC DNA]</scope>
    <source>
        <strain evidence="4">OTTH 0595 / CCAP 157/2 / RCC745</strain>
    </source>
</reference>
<reference evidence="4" key="1">
    <citation type="journal article" date="2006" name="Proc. Natl. Acad. Sci. U.S.A.">
        <title>Genome analysis of the smallest free-living eukaryote Ostreococcus tauri unveils many unique features.</title>
        <authorList>
            <person name="Derelle E."/>
            <person name="Ferraz C."/>
            <person name="Rombauts S."/>
            <person name="Rouze P."/>
            <person name="Worden A.Z."/>
            <person name="Robbens S."/>
            <person name="Partensky F."/>
            <person name="Degroeve S."/>
            <person name="Echeynie S."/>
            <person name="Cooke R."/>
            <person name="Saeys Y."/>
            <person name="Wuyts J."/>
            <person name="Jabbari K."/>
            <person name="Bowler C."/>
            <person name="Panaud O."/>
            <person name="Piegu B."/>
            <person name="Ball S.G."/>
            <person name="Ral J.-P."/>
            <person name="Bouget F.-Y."/>
            <person name="Piganeau G."/>
            <person name="De Baets B."/>
            <person name="Picard A."/>
            <person name="Delseny M."/>
            <person name="Demaille J."/>
            <person name="Van de Peer Y."/>
            <person name="Moreau H."/>
        </authorList>
    </citation>
    <scope>NUCLEOTIDE SEQUENCE [LARGE SCALE GENOMIC DNA]</scope>
    <source>
        <strain evidence="4">OTTH 0595 / CCAP 157/2 / RCC745</strain>
    </source>
</reference>
<comment type="caution">
    <text evidence="3">The sequence shown here is derived from an EMBL/GenBank/DDBJ whole genome shotgun (WGS) entry which is preliminary data.</text>
</comment>
<dbReference type="InterPro" id="IPR037386">
    <property type="entry name" value="CCDC40"/>
</dbReference>
<accession>A0A090N483</accession>
<dbReference type="RefSeq" id="XP_003081687.2">
    <property type="nucleotide sequence ID" value="XM_003081639.2"/>
</dbReference>
<dbReference type="Proteomes" id="UP000009170">
    <property type="component" value="Unassembled WGS sequence"/>
</dbReference>
<keyword evidence="1" id="KW-0175">Coiled coil</keyword>
<dbReference type="FunCoup" id="A0A090N483">
    <property type="interactions" value="414"/>
</dbReference>
<name>A0A090N483_OSTTA</name>
<gene>
    <name evidence="3" type="ORF">OT_ostta10g02500</name>
</gene>
<organism evidence="3 4">
    <name type="scientific">Ostreococcus tauri</name>
    <name type="common">Marine green alga</name>
    <dbReference type="NCBI Taxonomy" id="70448"/>
    <lineage>
        <taxon>Eukaryota</taxon>
        <taxon>Viridiplantae</taxon>
        <taxon>Chlorophyta</taxon>
        <taxon>Mamiellophyceae</taxon>
        <taxon>Mamiellales</taxon>
        <taxon>Bathycoccaceae</taxon>
        <taxon>Ostreococcus</taxon>
    </lineage>
</organism>
<evidence type="ECO:0000256" key="1">
    <source>
        <dbReference type="SAM" id="Coils"/>
    </source>
</evidence>
<proteinExistence type="predicted"/>
<dbReference type="KEGG" id="ota:OT_ostta10g02500"/>